<dbReference type="GO" id="GO:0005524">
    <property type="term" value="F:ATP binding"/>
    <property type="evidence" value="ECO:0007669"/>
    <property type="project" value="UniProtKB-KW"/>
</dbReference>
<keyword evidence="13" id="KW-1185">Reference proteome</keyword>
<dbReference type="SUPFAM" id="SSF55931">
    <property type="entry name" value="Glutamine synthetase/guanido kinase"/>
    <property type="match status" value="1"/>
</dbReference>
<dbReference type="PANTHER" id="PTHR43407:SF2">
    <property type="entry name" value="GLUTAMINE SYNTHETASE"/>
    <property type="match status" value="1"/>
</dbReference>
<evidence type="ECO:0000256" key="6">
    <source>
        <dbReference type="PROSITE-ProRule" id="PRU01330"/>
    </source>
</evidence>
<dbReference type="OrthoDB" id="9807095at2"/>
<evidence type="ECO:0000256" key="3">
    <source>
        <dbReference type="PIRSR" id="PIRSR604809-2"/>
    </source>
</evidence>
<feature type="binding site" evidence="3">
    <location>
        <position position="354"/>
    </location>
    <ligand>
        <name>ATP</name>
        <dbReference type="ChEBI" id="CHEBI:30616"/>
    </ligand>
</feature>
<keyword evidence="9" id="KW-0436">Ligase</keyword>
<dbReference type="GO" id="GO:0016020">
    <property type="term" value="C:membrane"/>
    <property type="evidence" value="ECO:0007669"/>
    <property type="project" value="TreeGrafter"/>
</dbReference>
<dbReference type="EC" id="6.3.1.2" evidence="9"/>
<comment type="similarity">
    <text evidence="1 6 7">Belongs to the glutamine synthetase family.</text>
</comment>
<keyword evidence="8" id="KW-0963">Cytoplasm</keyword>
<feature type="binding site" evidence="4">
    <location>
        <position position="271"/>
    </location>
    <ligand>
        <name>Mg(2+)</name>
        <dbReference type="ChEBI" id="CHEBI:18420"/>
        <label>1</label>
    </ligand>
</feature>
<dbReference type="GO" id="GO:0019740">
    <property type="term" value="P:nitrogen utilization"/>
    <property type="evidence" value="ECO:0007669"/>
    <property type="project" value="TreeGrafter"/>
</dbReference>
<dbReference type="PANTHER" id="PTHR43407">
    <property type="entry name" value="GLUTAMINE SYNTHETASE"/>
    <property type="match status" value="1"/>
</dbReference>
<dbReference type="InterPro" id="IPR004809">
    <property type="entry name" value="Gln_synth_I"/>
</dbReference>
<evidence type="ECO:0000259" key="10">
    <source>
        <dbReference type="PROSITE" id="PS51986"/>
    </source>
</evidence>
<evidence type="ECO:0000256" key="2">
    <source>
        <dbReference type="PIRSR" id="PIRSR604809-1"/>
    </source>
</evidence>
<evidence type="ECO:0000256" key="9">
    <source>
        <dbReference type="RuleBase" id="RU004356"/>
    </source>
</evidence>
<dbReference type="SMART" id="SM01230">
    <property type="entry name" value="Gln-synt_C"/>
    <property type="match status" value="1"/>
</dbReference>
<feature type="binding site" evidence="3">
    <location>
        <position position="209"/>
    </location>
    <ligand>
        <name>ATP</name>
        <dbReference type="ChEBI" id="CHEBI:30616"/>
    </ligand>
</feature>
<dbReference type="SUPFAM" id="SSF54368">
    <property type="entry name" value="Glutamine synthetase, N-terminal domain"/>
    <property type="match status" value="1"/>
</dbReference>
<dbReference type="InterPro" id="IPR008147">
    <property type="entry name" value="Gln_synt_N"/>
</dbReference>
<dbReference type="Pfam" id="PF03951">
    <property type="entry name" value="Gln-synt_N"/>
    <property type="match status" value="1"/>
</dbReference>
<feature type="binding site" evidence="2">
    <location>
        <begin position="266"/>
        <end position="267"/>
    </location>
    <ligand>
        <name>L-glutamate</name>
        <dbReference type="ChEBI" id="CHEBI:29985"/>
    </ligand>
</feature>
<dbReference type="PROSITE" id="PS51986">
    <property type="entry name" value="GS_BETA_GRASP"/>
    <property type="match status" value="1"/>
</dbReference>
<dbReference type="EMBL" id="BGZJ01000001">
    <property type="protein sequence ID" value="GBO93576.1"/>
    <property type="molecule type" value="Genomic_DNA"/>
</dbReference>
<keyword evidence="3 9" id="KW-0547">Nucleotide-binding</keyword>
<comment type="cofactor">
    <cofactor evidence="4">
        <name>Mg(2+)</name>
        <dbReference type="ChEBI" id="CHEBI:18420"/>
    </cofactor>
    <text evidence="4">Binds 2 Mg(2+) ions per subunit.</text>
</comment>
<comment type="subunit">
    <text evidence="8">Oligomer of 12 subunits arranged in the form of two hexagons.</text>
</comment>
<evidence type="ECO:0000313" key="13">
    <source>
        <dbReference type="Proteomes" id="UP000266091"/>
    </source>
</evidence>
<dbReference type="InterPro" id="IPR027302">
    <property type="entry name" value="Gln_synth_N_conserv_site"/>
</dbReference>
<evidence type="ECO:0000256" key="8">
    <source>
        <dbReference type="RuleBase" id="RU000387"/>
    </source>
</evidence>
<feature type="modified residue" description="O-AMP-tyrosine" evidence="5">
    <location>
        <position position="399"/>
    </location>
</feature>
<dbReference type="RefSeq" id="WP_116269929.1">
    <property type="nucleotide sequence ID" value="NZ_BGZJ01000001.1"/>
</dbReference>
<evidence type="ECO:0000259" key="11">
    <source>
        <dbReference type="PROSITE" id="PS51987"/>
    </source>
</evidence>
<dbReference type="GO" id="GO:0004356">
    <property type="term" value="F:glutamine synthetase activity"/>
    <property type="evidence" value="ECO:0007669"/>
    <property type="project" value="UniProtKB-EC"/>
</dbReference>
<accession>A0A388SBI0</accession>
<dbReference type="GO" id="GO:0006542">
    <property type="term" value="P:glutamine biosynthetic process"/>
    <property type="evidence" value="ECO:0007669"/>
    <property type="project" value="InterPro"/>
</dbReference>
<dbReference type="AlphaFoldDB" id="A0A388SBI0"/>
<dbReference type="PROSITE" id="PS00180">
    <property type="entry name" value="GLNA_1"/>
    <property type="match status" value="1"/>
</dbReference>
<evidence type="ECO:0000256" key="1">
    <source>
        <dbReference type="ARBA" id="ARBA00009897"/>
    </source>
</evidence>
<keyword evidence="5" id="KW-0597">Phosphoprotein</keyword>
<keyword evidence="4" id="KW-0479">Metal-binding</keyword>
<feature type="binding site" evidence="2">
    <location>
        <position position="329"/>
    </location>
    <ligand>
        <name>L-glutamate</name>
        <dbReference type="ChEBI" id="CHEBI:29985"/>
    </ligand>
</feature>
<keyword evidence="3 9" id="KW-0067">ATP-binding</keyword>
<feature type="binding site" evidence="4">
    <location>
        <position position="222"/>
    </location>
    <ligand>
        <name>Mg(2+)</name>
        <dbReference type="ChEBI" id="CHEBI:18420"/>
        <label>1</label>
    </ligand>
</feature>
<evidence type="ECO:0000256" key="7">
    <source>
        <dbReference type="RuleBase" id="RU000384"/>
    </source>
</evidence>
<organism evidence="12 13">
    <name type="scientific">Mesosutterella multiformis</name>
    <dbReference type="NCBI Taxonomy" id="2259133"/>
    <lineage>
        <taxon>Bacteria</taxon>
        <taxon>Pseudomonadati</taxon>
        <taxon>Pseudomonadota</taxon>
        <taxon>Betaproteobacteria</taxon>
        <taxon>Burkholderiales</taxon>
        <taxon>Sutterellaceae</taxon>
        <taxon>Mesosutterella</taxon>
    </lineage>
</organism>
<dbReference type="InterPro" id="IPR036651">
    <property type="entry name" value="Gln_synt_N_sf"/>
</dbReference>
<dbReference type="InterPro" id="IPR027303">
    <property type="entry name" value="Gln_synth_gly_rich_site"/>
</dbReference>
<feature type="binding site" evidence="4">
    <location>
        <position position="133"/>
    </location>
    <ligand>
        <name>Mg(2+)</name>
        <dbReference type="ChEBI" id="CHEBI:18420"/>
        <label>1</label>
    </ligand>
</feature>
<dbReference type="NCBIfam" id="TIGR00653">
    <property type="entry name" value="GlnA"/>
    <property type="match status" value="1"/>
</dbReference>
<feature type="binding site" evidence="4">
    <location>
        <position position="359"/>
    </location>
    <ligand>
        <name>Mg(2+)</name>
        <dbReference type="ChEBI" id="CHEBI:18420"/>
        <label>1</label>
    </ligand>
</feature>
<dbReference type="InterPro" id="IPR008146">
    <property type="entry name" value="Gln_synth_cat_dom"/>
</dbReference>
<proteinExistence type="inferred from homology"/>
<evidence type="ECO:0000256" key="4">
    <source>
        <dbReference type="PIRSR" id="PIRSR604809-3"/>
    </source>
</evidence>
<sequence>MTTANDVLQMVKDNDVKFVGFRFTDTLGKEQSVTIPADQLTEDQFEVGHVFDGSSIKGWRGIEASDMLLLPDPETARMDPFREQNTLLLTCDVVEPDTGKGYERDPRSLAKRAEAYLKSTGIGDTAYFGPELEFFIFDSVRYRNDSQDCFYKIESEEAPWSTGLKYEGGNLAHRALTKGGYFPVPPVDKLMDIRAEMCTLLAQQGIPVEVHHHEVGAAGQCEIGTRFSSLVQRADWSQIQKYTIWNVAAAYGKTATFMPKPYPGDNGSGMHCNQSIWKDGKNVFAGNGYAGLSETALYYIGGIIKHARALNAFTNPSTNSYKRLVPGFEAPVKLAYSACNRSAAIRIPKVFSEKGRRVEVRFPDPTANSYLAFSALLMAGLDGIQNKINPGDPADKNLYDLPPEENAKIPTVCSDLSEALAYLDQDREFLTRGGVFTNDLIDAYIAVKQEEVTTYRAAVHPLEYALYFAS</sequence>
<dbReference type="PROSITE" id="PS00182">
    <property type="entry name" value="GLNA_ADENYLATION"/>
    <property type="match status" value="1"/>
</dbReference>
<gene>
    <name evidence="12" type="primary">glnA</name>
    <name evidence="12" type="ORF">MESMUL_09300</name>
</gene>
<comment type="catalytic activity">
    <reaction evidence="9">
        <text>L-glutamate + NH4(+) + ATP = L-glutamine + ADP + phosphate + H(+)</text>
        <dbReference type="Rhea" id="RHEA:16169"/>
        <dbReference type="ChEBI" id="CHEBI:15378"/>
        <dbReference type="ChEBI" id="CHEBI:28938"/>
        <dbReference type="ChEBI" id="CHEBI:29985"/>
        <dbReference type="ChEBI" id="CHEBI:30616"/>
        <dbReference type="ChEBI" id="CHEBI:43474"/>
        <dbReference type="ChEBI" id="CHEBI:58359"/>
        <dbReference type="ChEBI" id="CHEBI:456216"/>
        <dbReference type="EC" id="6.3.1.2"/>
    </reaction>
</comment>
<dbReference type="Proteomes" id="UP000266091">
    <property type="component" value="Unassembled WGS sequence"/>
</dbReference>
<feature type="binding site" evidence="2">
    <location>
        <position position="361"/>
    </location>
    <ligand>
        <name>L-glutamate</name>
        <dbReference type="ChEBI" id="CHEBI:29985"/>
    </ligand>
</feature>
<name>A0A388SBI0_9BURK</name>
<evidence type="ECO:0000313" key="12">
    <source>
        <dbReference type="EMBL" id="GBO93576.1"/>
    </source>
</evidence>
<comment type="caution">
    <text evidence="12">The sequence shown here is derived from an EMBL/GenBank/DDBJ whole genome shotgun (WGS) entry which is preliminary data.</text>
</comment>
<dbReference type="InterPro" id="IPR001637">
    <property type="entry name" value="Gln_synth_I_adenylation_site"/>
</dbReference>
<dbReference type="GO" id="GO:0046872">
    <property type="term" value="F:metal ion binding"/>
    <property type="evidence" value="ECO:0007669"/>
    <property type="project" value="UniProtKB-KW"/>
</dbReference>
<accession>A0A401LJD3</accession>
<feature type="domain" description="GS beta-grasp" evidence="10">
    <location>
        <begin position="14"/>
        <end position="98"/>
    </location>
</feature>
<dbReference type="InterPro" id="IPR014746">
    <property type="entry name" value="Gln_synth/guanido_kin_cat_dom"/>
</dbReference>
<dbReference type="Gene3D" id="3.30.590.10">
    <property type="entry name" value="Glutamine synthetase/guanido kinase, catalytic domain"/>
    <property type="match status" value="1"/>
</dbReference>
<feature type="binding site" evidence="2">
    <location>
        <position position="323"/>
    </location>
    <ligand>
        <name>L-glutamate</name>
        <dbReference type="ChEBI" id="CHEBI:29985"/>
    </ligand>
</feature>
<feature type="binding site" evidence="4">
    <location>
        <position position="131"/>
    </location>
    <ligand>
        <name>Mg(2+)</name>
        <dbReference type="ChEBI" id="CHEBI:18420"/>
        <label>1</label>
    </ligand>
</feature>
<dbReference type="FunFam" id="3.10.20.70:FF:000001">
    <property type="entry name" value="Glutamine synthetase"/>
    <property type="match status" value="1"/>
</dbReference>
<dbReference type="Pfam" id="PF00120">
    <property type="entry name" value="Gln-synt_C"/>
    <property type="match status" value="1"/>
</dbReference>
<feature type="domain" description="GS catalytic" evidence="11">
    <location>
        <begin position="106"/>
        <end position="470"/>
    </location>
</feature>
<dbReference type="GO" id="GO:0005737">
    <property type="term" value="C:cytoplasm"/>
    <property type="evidence" value="ECO:0007669"/>
    <property type="project" value="UniProtKB-SubCell"/>
</dbReference>
<reference evidence="12 13" key="1">
    <citation type="journal article" date="2018" name="Int. J. Syst. Evol. Microbiol.">
        <title>Mesosutterella multiformis gen. nov., sp. nov., a member of the family Sutterellaceae and Sutterella megalosphaeroides sp. nov., isolated from human faeces.</title>
        <authorList>
            <person name="Sakamoto M."/>
            <person name="Ikeyama N."/>
            <person name="Kunihiro T."/>
            <person name="Iino T."/>
            <person name="Yuki M."/>
            <person name="Ohkuma M."/>
        </authorList>
    </citation>
    <scope>NUCLEOTIDE SEQUENCE [LARGE SCALE GENOMIC DNA]</scope>
    <source>
        <strain evidence="12 13">4NBBH2</strain>
    </source>
</reference>
<evidence type="ECO:0000256" key="5">
    <source>
        <dbReference type="PIRSR" id="PIRSR604809-50"/>
    </source>
</evidence>
<dbReference type="FunFam" id="3.30.590.10:FF:000001">
    <property type="entry name" value="Glutamine synthetase"/>
    <property type="match status" value="1"/>
</dbReference>
<feature type="binding site" evidence="3">
    <location>
        <position position="341"/>
    </location>
    <ligand>
        <name>ATP</name>
        <dbReference type="ChEBI" id="CHEBI:30616"/>
    </ligand>
</feature>
<comment type="subcellular location">
    <subcellularLocation>
        <location evidence="8">Cytoplasm</location>
    </subcellularLocation>
</comment>
<feature type="binding site" evidence="4">
    <location>
        <position position="214"/>
    </location>
    <ligand>
        <name>Mg(2+)</name>
        <dbReference type="ChEBI" id="CHEBI:18420"/>
        <label>1</label>
    </ligand>
</feature>
<protein>
    <recommendedName>
        <fullName evidence="9">Glutamine synthetase</fullName>
        <ecNumber evidence="9">6.3.1.2</ecNumber>
    </recommendedName>
</protein>
<dbReference type="Gene3D" id="3.10.20.70">
    <property type="entry name" value="Glutamine synthetase, N-terminal domain"/>
    <property type="match status" value="1"/>
</dbReference>
<keyword evidence="4" id="KW-0460">Magnesium</keyword>
<dbReference type="PROSITE" id="PS00181">
    <property type="entry name" value="GLNA_ATP"/>
    <property type="match status" value="1"/>
</dbReference>
<dbReference type="PROSITE" id="PS51987">
    <property type="entry name" value="GS_CATALYTIC"/>
    <property type="match status" value="1"/>
</dbReference>
<feature type="binding site" evidence="2">
    <location>
        <position position="341"/>
    </location>
    <ligand>
        <name>L-glutamate</name>
        <dbReference type="ChEBI" id="CHEBI:29985"/>
    </ligand>
</feature>